<keyword evidence="8" id="KW-1185">Reference proteome</keyword>
<dbReference type="SUPFAM" id="SSF53822">
    <property type="entry name" value="Periplasmic binding protein-like I"/>
    <property type="match status" value="1"/>
</dbReference>
<dbReference type="InterPro" id="IPR001387">
    <property type="entry name" value="Cro/C1-type_HTH"/>
</dbReference>
<keyword evidence="3 7" id="KW-0238">DNA-binding</keyword>
<evidence type="ECO:0000313" key="8">
    <source>
        <dbReference type="Proteomes" id="UP001462961"/>
    </source>
</evidence>
<dbReference type="PROSITE" id="PS50943">
    <property type="entry name" value="HTH_CROC1"/>
    <property type="match status" value="1"/>
</dbReference>
<dbReference type="Pfam" id="PF00356">
    <property type="entry name" value="LacI"/>
    <property type="match status" value="1"/>
</dbReference>
<evidence type="ECO:0000259" key="5">
    <source>
        <dbReference type="PROSITE" id="PS50932"/>
    </source>
</evidence>
<dbReference type="InterPro" id="IPR010982">
    <property type="entry name" value="Lambda_DNA-bd_dom_sf"/>
</dbReference>
<gene>
    <name evidence="7" type="ORF">VOI32_36705</name>
</gene>
<feature type="domain" description="HTH lacI-type" evidence="5">
    <location>
        <begin position="6"/>
        <end position="60"/>
    </location>
</feature>
<comment type="caution">
    <text evidence="7">The sequence shown here is derived from an EMBL/GenBank/DDBJ whole genome shotgun (WGS) entry which is preliminary data.</text>
</comment>
<dbReference type="CDD" id="cd06278">
    <property type="entry name" value="PBP1_LacI-like"/>
    <property type="match status" value="1"/>
</dbReference>
<evidence type="ECO:0000256" key="2">
    <source>
        <dbReference type="ARBA" id="ARBA00023015"/>
    </source>
</evidence>
<dbReference type="Gene3D" id="3.40.50.2300">
    <property type="match status" value="2"/>
</dbReference>
<dbReference type="InterPro" id="IPR000843">
    <property type="entry name" value="HTH_LacI"/>
</dbReference>
<evidence type="ECO:0000256" key="1">
    <source>
        <dbReference type="ARBA" id="ARBA00022491"/>
    </source>
</evidence>
<dbReference type="Proteomes" id="UP001462961">
    <property type="component" value="Unassembled WGS sequence"/>
</dbReference>
<sequence length="332" mass="35880">MKRKAPTQKDVAKFAGVSQAAVSRFISGNGAISNEAREKILKVIELMDYEPDPVARGLSSGRFDVVAIVMTDITNPWYPPVLDLITRELRKLGLQALLFNASAPETVDDVMPLVLQYRVRGVIITTASLQSSGADLCVKRGVPVVMFNRYSQVGAGHSVSTDNVGGGRIAADCLLASGSRKPAFIGGNPAVSTNRDRRSGFFSRLAERDMLAPPSLDKEYTYAWGYEAAQLLLARHPDIDAFCCADDEIAAGAIDGIRFGLGLRVPEDVRIFGFDDHPVARQAAYEITTIRQPVAQMIAAALELLTKEGSSDERRLIPGELVIRSSTPSNTG</sequence>
<dbReference type="PANTHER" id="PTHR30146">
    <property type="entry name" value="LACI-RELATED TRANSCRIPTIONAL REPRESSOR"/>
    <property type="match status" value="1"/>
</dbReference>
<evidence type="ECO:0000256" key="3">
    <source>
        <dbReference type="ARBA" id="ARBA00023125"/>
    </source>
</evidence>
<organism evidence="7 8">
    <name type="scientific">Paraburkholderia caribensis</name>
    <dbReference type="NCBI Taxonomy" id="75105"/>
    <lineage>
        <taxon>Bacteria</taxon>
        <taxon>Pseudomonadati</taxon>
        <taxon>Pseudomonadota</taxon>
        <taxon>Betaproteobacteria</taxon>
        <taxon>Burkholderiales</taxon>
        <taxon>Burkholderiaceae</taxon>
        <taxon>Paraburkholderia</taxon>
    </lineage>
</organism>
<dbReference type="SUPFAM" id="SSF47413">
    <property type="entry name" value="lambda repressor-like DNA-binding domains"/>
    <property type="match status" value="1"/>
</dbReference>
<reference evidence="7 8" key="1">
    <citation type="submission" date="2024-01" db="EMBL/GenBank/DDBJ databases">
        <title>The diversity of rhizobia nodulating Mimosa spp. in eleven states of Brazil covering several biomes is determined by host plant, location, and edaphic factors.</title>
        <authorList>
            <person name="Rouws L."/>
            <person name="Barauna A."/>
            <person name="Beukes C."/>
            <person name="De Faria S.M."/>
            <person name="Gross E."/>
            <person name="Dos Reis Junior F.B."/>
            <person name="Simon M."/>
            <person name="Maluk M."/>
            <person name="Odee D.W."/>
            <person name="Kenicer G."/>
            <person name="Young J.P.W."/>
            <person name="Reis V.M."/>
            <person name="Zilli J."/>
            <person name="James E.K."/>
        </authorList>
    </citation>
    <scope>NUCLEOTIDE SEQUENCE [LARGE SCALE GENOMIC DNA]</scope>
    <source>
        <strain evidence="7 8">JHI1651</strain>
    </source>
</reference>
<dbReference type="CDD" id="cd01392">
    <property type="entry name" value="HTH_LacI"/>
    <property type="match status" value="1"/>
</dbReference>
<dbReference type="Pfam" id="PF13377">
    <property type="entry name" value="Peripla_BP_3"/>
    <property type="match status" value="1"/>
</dbReference>
<evidence type="ECO:0000313" key="7">
    <source>
        <dbReference type="EMBL" id="MEO1759415.1"/>
    </source>
</evidence>
<dbReference type="GO" id="GO:0003677">
    <property type="term" value="F:DNA binding"/>
    <property type="evidence" value="ECO:0007669"/>
    <property type="project" value="UniProtKB-KW"/>
</dbReference>
<protein>
    <submittedName>
        <fullName evidence="7">LacI family DNA-binding transcriptional regulator</fullName>
    </submittedName>
</protein>
<dbReference type="InterPro" id="IPR028082">
    <property type="entry name" value="Peripla_BP_I"/>
</dbReference>
<proteinExistence type="predicted"/>
<dbReference type="SMART" id="SM00354">
    <property type="entry name" value="HTH_LACI"/>
    <property type="match status" value="1"/>
</dbReference>
<feature type="domain" description="HTH cro/C1-type" evidence="6">
    <location>
        <begin position="7"/>
        <end position="50"/>
    </location>
</feature>
<dbReference type="PROSITE" id="PS50932">
    <property type="entry name" value="HTH_LACI_2"/>
    <property type="match status" value="1"/>
</dbReference>
<dbReference type="RefSeq" id="WP_012406713.1">
    <property type="nucleotide sequence ID" value="NZ_JAKUCO010000076.1"/>
</dbReference>
<dbReference type="Gene3D" id="1.10.260.40">
    <property type="entry name" value="lambda repressor-like DNA-binding domains"/>
    <property type="match status" value="1"/>
</dbReference>
<name>A0ABV0E9W5_9BURK</name>
<dbReference type="InterPro" id="IPR046335">
    <property type="entry name" value="LacI/GalR-like_sensor"/>
</dbReference>
<keyword evidence="4" id="KW-0804">Transcription</keyword>
<evidence type="ECO:0000259" key="6">
    <source>
        <dbReference type="PROSITE" id="PS50943"/>
    </source>
</evidence>
<accession>A0ABV0E9W5</accession>
<evidence type="ECO:0000256" key="4">
    <source>
        <dbReference type="ARBA" id="ARBA00023163"/>
    </source>
</evidence>
<keyword evidence="1" id="KW-0678">Repressor</keyword>
<dbReference type="EMBL" id="JAYLVJ010000077">
    <property type="protein sequence ID" value="MEO1759415.1"/>
    <property type="molecule type" value="Genomic_DNA"/>
</dbReference>
<dbReference type="PANTHER" id="PTHR30146:SF95">
    <property type="entry name" value="RIBOSE OPERON REPRESSOR"/>
    <property type="match status" value="1"/>
</dbReference>
<keyword evidence="2" id="KW-0805">Transcription regulation</keyword>